<reference evidence="3" key="2">
    <citation type="submission" date="2015-01" db="EMBL/GenBank/DDBJ databases">
        <title>Evolutionary Origins and Diversification of the Mycorrhizal Mutualists.</title>
        <authorList>
            <consortium name="DOE Joint Genome Institute"/>
            <consortium name="Mycorrhizal Genomics Consortium"/>
            <person name="Kohler A."/>
            <person name="Kuo A."/>
            <person name="Nagy L.G."/>
            <person name="Floudas D."/>
            <person name="Copeland A."/>
            <person name="Barry K.W."/>
            <person name="Cichocki N."/>
            <person name="Veneault-Fourrey C."/>
            <person name="LaButti K."/>
            <person name="Lindquist E.A."/>
            <person name="Lipzen A."/>
            <person name="Lundell T."/>
            <person name="Morin E."/>
            <person name="Murat C."/>
            <person name="Riley R."/>
            <person name="Ohm R."/>
            <person name="Sun H."/>
            <person name="Tunlid A."/>
            <person name="Henrissat B."/>
            <person name="Grigoriev I.V."/>
            <person name="Hibbett D.S."/>
            <person name="Martin F."/>
        </authorList>
    </citation>
    <scope>NUCLEOTIDE SEQUENCE [LARGE SCALE GENOMIC DNA]</scope>
    <source>
        <strain evidence="3">F 1598</strain>
    </source>
</reference>
<dbReference type="HOGENOM" id="CLU_2074041_0_0_1"/>
<protein>
    <submittedName>
        <fullName evidence="2">Uncharacterized protein</fullName>
    </submittedName>
</protein>
<evidence type="ECO:0000313" key="2">
    <source>
        <dbReference type="EMBL" id="KIM78680.1"/>
    </source>
</evidence>
<keyword evidence="3" id="KW-1185">Reference proteome</keyword>
<dbReference type="Proteomes" id="UP000054166">
    <property type="component" value="Unassembled WGS sequence"/>
</dbReference>
<gene>
    <name evidence="2" type="ORF">PILCRDRAFT_824119</name>
</gene>
<organism evidence="2 3">
    <name type="scientific">Piloderma croceum (strain F 1598)</name>
    <dbReference type="NCBI Taxonomy" id="765440"/>
    <lineage>
        <taxon>Eukaryota</taxon>
        <taxon>Fungi</taxon>
        <taxon>Dikarya</taxon>
        <taxon>Basidiomycota</taxon>
        <taxon>Agaricomycotina</taxon>
        <taxon>Agaricomycetes</taxon>
        <taxon>Agaricomycetidae</taxon>
        <taxon>Atheliales</taxon>
        <taxon>Atheliaceae</taxon>
        <taxon>Piloderma</taxon>
    </lineage>
</organism>
<dbReference type="AlphaFoldDB" id="A0A0C3F1Q0"/>
<dbReference type="InParanoid" id="A0A0C3F1Q0"/>
<accession>A0A0C3F1Q0</accession>
<dbReference type="EMBL" id="KN833014">
    <property type="protein sequence ID" value="KIM78680.1"/>
    <property type="molecule type" value="Genomic_DNA"/>
</dbReference>
<evidence type="ECO:0000313" key="3">
    <source>
        <dbReference type="Proteomes" id="UP000054166"/>
    </source>
</evidence>
<sequence>MRDIVTKRSNASLASPFTIELANEPITGEFVQGSDEVGTLDSGVCLIHSDTLDLPSHMLAMAMSPACVIDRLFVDRQVSASNFTLKLSSGSSHPLQTPSRDRKSSTIHRFAPSRVQPR</sequence>
<feature type="compositionally biased region" description="Polar residues" evidence="1">
    <location>
        <begin position="87"/>
        <end position="98"/>
    </location>
</feature>
<feature type="region of interest" description="Disordered" evidence="1">
    <location>
        <begin position="87"/>
        <end position="118"/>
    </location>
</feature>
<reference evidence="2 3" key="1">
    <citation type="submission" date="2014-04" db="EMBL/GenBank/DDBJ databases">
        <authorList>
            <consortium name="DOE Joint Genome Institute"/>
            <person name="Kuo A."/>
            <person name="Tarkka M."/>
            <person name="Buscot F."/>
            <person name="Kohler A."/>
            <person name="Nagy L.G."/>
            <person name="Floudas D."/>
            <person name="Copeland A."/>
            <person name="Barry K.W."/>
            <person name="Cichocki N."/>
            <person name="Veneault-Fourrey C."/>
            <person name="LaButti K."/>
            <person name="Lindquist E.A."/>
            <person name="Lipzen A."/>
            <person name="Lundell T."/>
            <person name="Morin E."/>
            <person name="Murat C."/>
            <person name="Sun H."/>
            <person name="Tunlid A."/>
            <person name="Henrissat B."/>
            <person name="Grigoriev I.V."/>
            <person name="Hibbett D.S."/>
            <person name="Martin F."/>
            <person name="Nordberg H.P."/>
            <person name="Cantor M.N."/>
            <person name="Hua S.X."/>
        </authorList>
    </citation>
    <scope>NUCLEOTIDE SEQUENCE [LARGE SCALE GENOMIC DNA]</scope>
    <source>
        <strain evidence="2 3">F 1598</strain>
    </source>
</reference>
<evidence type="ECO:0000256" key="1">
    <source>
        <dbReference type="SAM" id="MobiDB-lite"/>
    </source>
</evidence>
<proteinExistence type="predicted"/>
<name>A0A0C3F1Q0_PILCF</name>